<accession>A0ABD1BFK6</accession>
<reference evidence="9 10" key="1">
    <citation type="submission" date="2024-04" db="EMBL/GenBank/DDBJ databases">
        <title>Genome assembly C_amara_ONT_v2.</title>
        <authorList>
            <person name="Yant L."/>
            <person name="Moore C."/>
            <person name="Slenker M."/>
        </authorList>
    </citation>
    <scope>NUCLEOTIDE SEQUENCE [LARGE SCALE GENOMIC DNA]</scope>
    <source>
        <tissue evidence="9">Leaf</tissue>
    </source>
</reference>
<dbReference type="InterPro" id="IPR019358">
    <property type="entry name" value="NEMP_fam"/>
</dbReference>
<dbReference type="PANTHER" id="PTHR31587:SF4">
    <property type="entry name" value="TRANSMEMBRANE PROTEIN (DUF2215)"/>
    <property type="match status" value="1"/>
</dbReference>
<evidence type="ECO:0000256" key="7">
    <source>
        <dbReference type="ARBA" id="ARBA00023242"/>
    </source>
</evidence>
<dbReference type="EMBL" id="JBANAX010000394">
    <property type="protein sequence ID" value="KAL1210331.1"/>
    <property type="molecule type" value="Genomic_DNA"/>
</dbReference>
<protein>
    <submittedName>
        <fullName evidence="9">Uncharacterized protein</fullName>
    </submittedName>
</protein>
<dbReference type="Proteomes" id="UP001558713">
    <property type="component" value="Unassembled WGS sequence"/>
</dbReference>
<sequence length="506" mass="57387">MGDDYLLLRVIGIIFAFSSLVSSDQLLVVGETGELLVTPSLQVKGSPRLNQDLERIHIRGFPRFQHIDKYSHSLKIIVNASSAENIHVCFHGNLSLAIGMCPQDQWEKISNGSWIKTMSLFDHRIIDIKIASASKITLQVSTVQEWFLYRIVFLVFGTVLLLWASTLSKSMAFYYITILIVGVVIFALLLLSQVEKHLQGGRSFWKLSLLALSYFILPYIPSDFQSMLKLMGCEPGFEEACLLTWLMFLHMLGVILGLYAINSRLLLTRDGSIDIRTSTFMSWSIWFFAAVLILQSSKDRLLAVGALCFLIITSPMLRRLTDLVFPLRVRQIIMNLLLLILEGVHYVVGPTVTGYARDFRQRFVSMFKELEPSYFISQNLQLNPDKTDLTSLLCNLEIDTSLSTLVRHIPTFSNKATNDILAMKQAQDVLIQAIKNQQQNQAQYLQTYYTSLEKKQARDLATFVNEFDSFSNNVTSKMLALRQAQNALLVANFIDPKTLLPMFPPA</sequence>
<evidence type="ECO:0000256" key="8">
    <source>
        <dbReference type="SAM" id="Phobius"/>
    </source>
</evidence>
<gene>
    <name evidence="9" type="ORF">V5N11_006665</name>
</gene>
<name>A0ABD1BFK6_CARAN</name>
<comment type="similarity">
    <text evidence="2">Belongs to the NEMP family.</text>
</comment>
<proteinExistence type="inferred from homology"/>
<keyword evidence="5 8" id="KW-1133">Transmembrane helix</keyword>
<evidence type="ECO:0000256" key="1">
    <source>
        <dbReference type="ARBA" id="ARBA00004575"/>
    </source>
</evidence>
<evidence type="ECO:0000313" key="10">
    <source>
        <dbReference type="Proteomes" id="UP001558713"/>
    </source>
</evidence>
<feature type="transmembrane region" description="Helical" evidence="8">
    <location>
        <begin position="6"/>
        <end position="29"/>
    </location>
</feature>
<evidence type="ECO:0000313" key="9">
    <source>
        <dbReference type="EMBL" id="KAL1210331.1"/>
    </source>
</evidence>
<organism evidence="9 10">
    <name type="scientific">Cardamine amara subsp. amara</name>
    <dbReference type="NCBI Taxonomy" id="228776"/>
    <lineage>
        <taxon>Eukaryota</taxon>
        <taxon>Viridiplantae</taxon>
        <taxon>Streptophyta</taxon>
        <taxon>Embryophyta</taxon>
        <taxon>Tracheophyta</taxon>
        <taxon>Spermatophyta</taxon>
        <taxon>Magnoliopsida</taxon>
        <taxon>eudicotyledons</taxon>
        <taxon>Gunneridae</taxon>
        <taxon>Pentapetalae</taxon>
        <taxon>rosids</taxon>
        <taxon>malvids</taxon>
        <taxon>Brassicales</taxon>
        <taxon>Brassicaceae</taxon>
        <taxon>Cardamineae</taxon>
        <taxon>Cardamine</taxon>
    </lineage>
</organism>
<evidence type="ECO:0000256" key="5">
    <source>
        <dbReference type="ARBA" id="ARBA00022989"/>
    </source>
</evidence>
<keyword evidence="7" id="KW-0539">Nucleus</keyword>
<feature type="transmembrane region" description="Helical" evidence="8">
    <location>
        <begin position="242"/>
        <end position="261"/>
    </location>
</feature>
<comment type="caution">
    <text evidence="9">The sequence shown here is derived from an EMBL/GenBank/DDBJ whole genome shotgun (WGS) entry which is preliminary data.</text>
</comment>
<dbReference type="GO" id="GO:0005637">
    <property type="term" value="C:nuclear inner membrane"/>
    <property type="evidence" value="ECO:0007669"/>
    <property type="project" value="UniProtKB-SubCell"/>
</dbReference>
<feature type="transmembrane region" description="Helical" evidence="8">
    <location>
        <begin position="172"/>
        <end position="191"/>
    </location>
</feature>
<evidence type="ECO:0000256" key="3">
    <source>
        <dbReference type="ARBA" id="ARBA00022692"/>
    </source>
</evidence>
<feature type="transmembrane region" description="Helical" evidence="8">
    <location>
        <begin position="332"/>
        <end position="356"/>
    </location>
</feature>
<feature type="transmembrane region" description="Helical" evidence="8">
    <location>
        <begin position="273"/>
        <end position="295"/>
    </location>
</feature>
<feature type="transmembrane region" description="Helical" evidence="8">
    <location>
        <begin position="147"/>
        <end position="166"/>
    </location>
</feature>
<evidence type="ECO:0000256" key="6">
    <source>
        <dbReference type="ARBA" id="ARBA00023136"/>
    </source>
</evidence>
<keyword evidence="6 8" id="KW-0472">Membrane</keyword>
<dbReference type="PANTHER" id="PTHR31587">
    <property type="entry name" value="TRANSMEMBRANE PROTEIN (DUF2215)"/>
    <property type="match status" value="1"/>
</dbReference>
<feature type="transmembrane region" description="Helical" evidence="8">
    <location>
        <begin position="301"/>
        <end position="320"/>
    </location>
</feature>
<comment type="subcellular location">
    <subcellularLocation>
        <location evidence="1">Nucleus inner membrane</location>
        <topology evidence="1">Multi-pass membrane protein</topology>
        <orientation evidence="1">Nucleoplasmic side</orientation>
    </subcellularLocation>
</comment>
<keyword evidence="10" id="KW-1185">Reference proteome</keyword>
<keyword evidence="4" id="KW-0732">Signal</keyword>
<dbReference type="Pfam" id="PF10225">
    <property type="entry name" value="NEMP"/>
    <property type="match status" value="1"/>
</dbReference>
<evidence type="ECO:0000256" key="2">
    <source>
        <dbReference type="ARBA" id="ARBA00005748"/>
    </source>
</evidence>
<dbReference type="AlphaFoldDB" id="A0ABD1BFK6"/>
<evidence type="ECO:0000256" key="4">
    <source>
        <dbReference type="ARBA" id="ARBA00022729"/>
    </source>
</evidence>
<keyword evidence="3 8" id="KW-0812">Transmembrane</keyword>
<feature type="transmembrane region" description="Helical" evidence="8">
    <location>
        <begin position="203"/>
        <end position="222"/>
    </location>
</feature>